<dbReference type="RefSeq" id="WP_211536868.1">
    <property type="nucleotide sequence ID" value="NZ_JAGSSV010000015.1"/>
</dbReference>
<gene>
    <name evidence="10" type="ORF">J9B83_11370</name>
</gene>
<dbReference type="Proteomes" id="UP000679722">
    <property type="component" value="Unassembled WGS sequence"/>
</dbReference>
<dbReference type="SUPFAM" id="SSF56954">
    <property type="entry name" value="Outer membrane efflux proteins (OEP)"/>
    <property type="match status" value="1"/>
</dbReference>
<dbReference type="Gene3D" id="1.20.1600.10">
    <property type="entry name" value="Outer membrane efflux proteins (OEP)"/>
    <property type="match status" value="1"/>
</dbReference>
<evidence type="ECO:0000313" key="11">
    <source>
        <dbReference type="Proteomes" id="UP000679722"/>
    </source>
</evidence>
<name>A0ABS5HD11_9GAMM</name>
<keyword evidence="4" id="KW-1134">Transmembrane beta strand</keyword>
<comment type="similarity">
    <text evidence="2">Belongs to the outer membrane factor (OMF) (TC 1.B.17) family.</text>
</comment>
<evidence type="ECO:0000256" key="9">
    <source>
        <dbReference type="SAM" id="SignalP"/>
    </source>
</evidence>
<reference evidence="11" key="2">
    <citation type="submission" date="2023-07" db="EMBL/GenBank/DDBJ databases">
        <title>Marinomonas vulgaris A79, complete genome.</title>
        <authorList>
            <person name="Ying J.-J."/>
        </authorList>
    </citation>
    <scope>NUCLEOTIDE SEQUENCE [LARGE SCALE GENOMIC DNA]</scope>
    <source>
        <strain evidence="11">A79</strain>
    </source>
</reference>
<accession>A0ABS5HD11</accession>
<evidence type="ECO:0000256" key="6">
    <source>
        <dbReference type="ARBA" id="ARBA00023136"/>
    </source>
</evidence>
<proteinExistence type="inferred from homology"/>
<reference evidence="10 11" key="1">
    <citation type="submission" date="2021-04" db="EMBL/GenBank/DDBJ databases">
        <authorList>
            <person name="Sun C."/>
        </authorList>
    </citation>
    <scope>NUCLEOTIDE SEQUENCE [LARGE SCALE GENOMIC DNA]</scope>
    <source>
        <strain evidence="10 11">A79</strain>
    </source>
</reference>
<dbReference type="PANTHER" id="PTHR30026:SF23">
    <property type="entry name" value="TO APRF-PUTATIVE OUTER MEMBRANE EFFLUX PROTEIN OR SECRETED ALKALINE PHOSPHATASE-RELATED"/>
    <property type="match status" value="1"/>
</dbReference>
<dbReference type="PANTHER" id="PTHR30026">
    <property type="entry name" value="OUTER MEMBRANE PROTEIN TOLC"/>
    <property type="match status" value="1"/>
</dbReference>
<comment type="caution">
    <text evidence="10">The sequence shown here is derived from an EMBL/GenBank/DDBJ whole genome shotgun (WGS) entry which is preliminary data.</text>
</comment>
<evidence type="ECO:0000313" key="10">
    <source>
        <dbReference type="EMBL" id="MBR7889541.1"/>
    </source>
</evidence>
<dbReference type="Pfam" id="PF02321">
    <property type="entry name" value="OEP"/>
    <property type="match status" value="1"/>
</dbReference>
<feature type="signal peptide" evidence="9">
    <location>
        <begin position="1"/>
        <end position="24"/>
    </location>
</feature>
<comment type="subcellular location">
    <subcellularLocation>
        <location evidence="1">Cell outer membrane</location>
    </subcellularLocation>
</comment>
<sequence>MKKSSVIYIPALLASCSFVSLSVAAERVVAPQEGVKDSVFTLSDGSDQADPSLSKALDDVLANSNADAAQPADPRERVLSVNSIVQQVLKQNSQVIYADIQRQVSAEKVNYENGAYQSEFFSSLNYSDAHTQRTAQEKLSSTTAANLNILDETNTSFSAGVRKLLTTGGEATISFDTVEKDNNIIPYSYTYSDTPERDSEFTSAVRLQLTQPLLKGLNNVEVESRIRRAELEVDIVEAQYQQQLLKIVSQSLSLYWQLYKATRFLEIRNLAVENAEKMVIDIETRIKNGKEPESALVDAKSELLKRMVALASARQVQNEVSYQISTLVNDDSDNLGMVRYVLQSGPNHAPFELSGSFEEYYQRVYAIWPNAKILQQNIAIQDEEIRVAEDSDLPTLDLELGYSTSNLARSSNAGDAFDQEYPTWNIGLNFSMPIGQNQRATAQKSMAMLKQEQHKQDLRAVEVSLKNDLRARLYQVRTTHQEMSNLKENIDILEELYLSEVRKFNLGYGNIKDIYLREDTLNLERQRHIDGVIKYELSKVSLALADGSLLDM</sequence>
<feature type="chain" id="PRO_5047172814" evidence="9">
    <location>
        <begin position="25"/>
        <end position="552"/>
    </location>
</feature>
<keyword evidence="9" id="KW-0732">Signal</keyword>
<keyword evidence="3" id="KW-0813">Transport</keyword>
<dbReference type="InterPro" id="IPR051906">
    <property type="entry name" value="TolC-like"/>
</dbReference>
<keyword evidence="7" id="KW-0998">Cell outer membrane</keyword>
<evidence type="ECO:0000256" key="5">
    <source>
        <dbReference type="ARBA" id="ARBA00022692"/>
    </source>
</evidence>
<feature type="coiled-coil region" evidence="8">
    <location>
        <begin position="219"/>
        <end position="246"/>
    </location>
</feature>
<evidence type="ECO:0000256" key="7">
    <source>
        <dbReference type="ARBA" id="ARBA00023237"/>
    </source>
</evidence>
<evidence type="ECO:0000256" key="2">
    <source>
        <dbReference type="ARBA" id="ARBA00007613"/>
    </source>
</evidence>
<evidence type="ECO:0000256" key="1">
    <source>
        <dbReference type="ARBA" id="ARBA00004442"/>
    </source>
</evidence>
<evidence type="ECO:0000256" key="3">
    <source>
        <dbReference type="ARBA" id="ARBA00022448"/>
    </source>
</evidence>
<evidence type="ECO:0000256" key="8">
    <source>
        <dbReference type="SAM" id="Coils"/>
    </source>
</evidence>
<protein>
    <submittedName>
        <fullName evidence="10">TolC family protein</fullName>
    </submittedName>
</protein>
<keyword evidence="11" id="KW-1185">Reference proteome</keyword>
<organism evidence="10 11">
    <name type="scientific">Marinomonas vulgaris</name>
    <dbReference type="NCBI Taxonomy" id="2823372"/>
    <lineage>
        <taxon>Bacteria</taxon>
        <taxon>Pseudomonadati</taxon>
        <taxon>Pseudomonadota</taxon>
        <taxon>Gammaproteobacteria</taxon>
        <taxon>Oceanospirillales</taxon>
        <taxon>Oceanospirillaceae</taxon>
        <taxon>Marinomonas</taxon>
    </lineage>
</organism>
<keyword evidence="8" id="KW-0175">Coiled coil</keyword>
<evidence type="ECO:0000256" key="4">
    <source>
        <dbReference type="ARBA" id="ARBA00022452"/>
    </source>
</evidence>
<dbReference type="EMBL" id="JAGSSV010000015">
    <property type="protein sequence ID" value="MBR7889541.1"/>
    <property type="molecule type" value="Genomic_DNA"/>
</dbReference>
<dbReference type="InterPro" id="IPR003423">
    <property type="entry name" value="OMP_efflux"/>
</dbReference>
<keyword evidence="5" id="KW-0812">Transmembrane</keyword>
<keyword evidence="6" id="KW-0472">Membrane</keyword>
<dbReference type="PROSITE" id="PS51257">
    <property type="entry name" value="PROKAR_LIPOPROTEIN"/>
    <property type="match status" value="1"/>
</dbReference>